<dbReference type="Proteomes" id="UP000467201">
    <property type="component" value="Chromosome"/>
</dbReference>
<dbReference type="PANTHER" id="PTHR11092:SF0">
    <property type="entry name" value="EPIMERASE FAMILY PROTEIN SDR39U1"/>
    <property type="match status" value="1"/>
</dbReference>
<dbReference type="Pfam" id="PF08338">
    <property type="entry name" value="DUF1731"/>
    <property type="match status" value="1"/>
</dbReference>
<gene>
    <name evidence="2" type="ORF">MDOR_23590</name>
</gene>
<feature type="domain" description="DUF1731" evidence="1">
    <location>
        <begin position="81"/>
        <end position="128"/>
    </location>
</feature>
<dbReference type="InterPro" id="IPR013549">
    <property type="entry name" value="DUF1731"/>
</dbReference>
<evidence type="ECO:0000313" key="2">
    <source>
        <dbReference type="EMBL" id="BBZ08190.1"/>
    </source>
</evidence>
<reference evidence="2 3" key="1">
    <citation type="journal article" date="2019" name="Emerg. Microbes Infect.">
        <title>Comprehensive subspecies identification of 175 nontuberculous mycobacteria species based on 7547 genomic profiles.</title>
        <authorList>
            <person name="Matsumoto Y."/>
            <person name="Kinjo T."/>
            <person name="Motooka D."/>
            <person name="Nabeya D."/>
            <person name="Jung N."/>
            <person name="Uechi K."/>
            <person name="Horii T."/>
            <person name="Iida T."/>
            <person name="Fujita J."/>
            <person name="Nakamura S."/>
        </authorList>
    </citation>
    <scope>NUCLEOTIDE SEQUENCE [LARGE SCALE GENOMIC DNA]</scope>
    <source>
        <strain evidence="2 3">JCM 12405</strain>
    </source>
</reference>
<evidence type="ECO:0000259" key="1">
    <source>
        <dbReference type="Pfam" id="PF08338"/>
    </source>
</evidence>
<sequence>MRGQRAGRRFPGRRRRGLRGRGRLRAARQWLSWIGLDEYYRALWDERTSGPVNAVAPDPVRNADYAETLAGVLHRRAVLPVPSVGPRLLLGAHGARELAEADQRVVPTKLLSLGHRFRYRRLADALAHQLGHGADATQERNALTSTRTRLAAAPSISLVRESSSS</sequence>
<dbReference type="KEGG" id="mdr:MDOR_23590"/>
<evidence type="ECO:0000313" key="3">
    <source>
        <dbReference type="Proteomes" id="UP000467201"/>
    </source>
</evidence>
<accession>A0A7I7VT57</accession>
<dbReference type="Gene3D" id="3.40.50.720">
    <property type="entry name" value="NAD(P)-binding Rossmann-like Domain"/>
    <property type="match status" value="1"/>
</dbReference>
<protein>
    <recommendedName>
        <fullName evidence="1">DUF1731 domain-containing protein</fullName>
    </recommendedName>
</protein>
<proteinExistence type="predicted"/>
<dbReference type="EMBL" id="AP022605">
    <property type="protein sequence ID" value="BBZ08190.1"/>
    <property type="molecule type" value="Genomic_DNA"/>
</dbReference>
<organism evidence="2 3">
    <name type="scientific">Mycolicibacterium doricum</name>
    <dbReference type="NCBI Taxonomy" id="126673"/>
    <lineage>
        <taxon>Bacteria</taxon>
        <taxon>Bacillati</taxon>
        <taxon>Actinomycetota</taxon>
        <taxon>Actinomycetes</taxon>
        <taxon>Mycobacteriales</taxon>
        <taxon>Mycobacteriaceae</taxon>
        <taxon>Mycolicibacterium</taxon>
    </lineage>
</organism>
<dbReference type="PANTHER" id="PTHR11092">
    <property type="entry name" value="SUGAR NUCLEOTIDE EPIMERASE RELATED"/>
    <property type="match status" value="1"/>
</dbReference>
<name>A0A7I7VT57_9MYCO</name>
<dbReference type="AlphaFoldDB" id="A0A7I7VT57"/>